<organism evidence="2 3">
    <name type="scientific">Prorocentrum cordatum</name>
    <dbReference type="NCBI Taxonomy" id="2364126"/>
    <lineage>
        <taxon>Eukaryota</taxon>
        <taxon>Sar</taxon>
        <taxon>Alveolata</taxon>
        <taxon>Dinophyceae</taxon>
        <taxon>Prorocentrales</taxon>
        <taxon>Prorocentraceae</taxon>
        <taxon>Prorocentrum</taxon>
    </lineage>
</organism>
<dbReference type="EMBL" id="CAUYUJ010022530">
    <property type="protein sequence ID" value="CAK0911171.1"/>
    <property type="molecule type" value="Genomic_DNA"/>
</dbReference>
<gene>
    <name evidence="2" type="ORF">PCOR1329_LOCUS85127</name>
</gene>
<keyword evidence="3" id="KW-1185">Reference proteome</keyword>
<comment type="caution">
    <text evidence="2">The sequence shown here is derived from an EMBL/GenBank/DDBJ whole genome shotgun (WGS) entry which is preliminary data.</text>
</comment>
<evidence type="ECO:0000313" key="3">
    <source>
        <dbReference type="Proteomes" id="UP001189429"/>
    </source>
</evidence>
<feature type="compositionally biased region" description="Basic residues" evidence="1">
    <location>
        <begin position="26"/>
        <end position="39"/>
    </location>
</feature>
<feature type="compositionally biased region" description="Low complexity" evidence="1">
    <location>
        <begin position="1"/>
        <end position="25"/>
    </location>
</feature>
<feature type="non-terminal residue" evidence="2">
    <location>
        <position position="1"/>
    </location>
</feature>
<reference evidence="2" key="1">
    <citation type="submission" date="2023-10" db="EMBL/GenBank/DDBJ databases">
        <authorList>
            <person name="Chen Y."/>
            <person name="Shah S."/>
            <person name="Dougan E. K."/>
            <person name="Thang M."/>
            <person name="Chan C."/>
        </authorList>
    </citation>
    <scope>NUCLEOTIDE SEQUENCE [LARGE SCALE GENOMIC DNA]</scope>
</reference>
<feature type="region of interest" description="Disordered" evidence="1">
    <location>
        <begin position="1"/>
        <end position="41"/>
    </location>
</feature>
<protein>
    <recommendedName>
        <fullName evidence="4">Cellulase</fullName>
    </recommendedName>
</protein>
<dbReference type="Proteomes" id="UP001189429">
    <property type="component" value="Unassembled WGS sequence"/>
</dbReference>
<accession>A0ABN9YHQ0</accession>
<proteinExistence type="predicted"/>
<evidence type="ECO:0008006" key="4">
    <source>
        <dbReference type="Google" id="ProtNLM"/>
    </source>
</evidence>
<evidence type="ECO:0000256" key="1">
    <source>
        <dbReference type="SAM" id="MobiDB-lite"/>
    </source>
</evidence>
<name>A0ABN9YHQ0_9DINO</name>
<evidence type="ECO:0000313" key="2">
    <source>
        <dbReference type="EMBL" id="CAK0911171.1"/>
    </source>
</evidence>
<sequence length="123" mass="11907">AIPSPAAAAAALPGASEPPLAANRRPAARPRGRPWRSRRSAAGAASAATACRGSAATASAGATGGEGQCCYGSCDGHCITDGSCNSQDQCTTPAGDLGCNPGEGSGLGATMWCPYSGWAPGAR</sequence>